<organism evidence="3 4">
    <name type="scientific">Alicyclobacillus ferrooxydans</name>
    <dbReference type="NCBI Taxonomy" id="471514"/>
    <lineage>
        <taxon>Bacteria</taxon>
        <taxon>Bacillati</taxon>
        <taxon>Bacillota</taxon>
        <taxon>Bacilli</taxon>
        <taxon>Bacillales</taxon>
        <taxon>Alicyclobacillaceae</taxon>
        <taxon>Alicyclobacillus</taxon>
    </lineage>
</organism>
<keyword evidence="4" id="KW-1185">Reference proteome</keyword>
<comment type="similarity">
    <text evidence="1">Belongs to the CapA family.</text>
</comment>
<dbReference type="InterPro" id="IPR019079">
    <property type="entry name" value="Capsule_synth_CapA"/>
</dbReference>
<dbReference type="AlphaFoldDB" id="A0A0P9EQ26"/>
<dbReference type="PATRIC" id="fig|471514.4.peg.318"/>
<dbReference type="PANTHER" id="PTHR33393:SF13">
    <property type="entry name" value="PGA BIOSYNTHESIS PROTEIN CAPA"/>
    <property type="match status" value="1"/>
</dbReference>
<reference evidence="3 4" key="1">
    <citation type="submission" date="2015-09" db="EMBL/GenBank/DDBJ databases">
        <title>Draft genome sequence of Alicyclobacillus ferrooxydans DSM 22381.</title>
        <authorList>
            <person name="Hemp J."/>
        </authorList>
    </citation>
    <scope>NUCLEOTIDE SEQUENCE [LARGE SCALE GENOMIC DNA]</scope>
    <source>
        <strain evidence="3 4">TC-34</strain>
    </source>
</reference>
<sequence>MKQPVLIMAIGDTFIDRDLEDSPFSEVEGILRSGDFTIANNEGVYCDTTEPVPNASFPLISSTGMVKLLDNTGIEVVSLANNHALDGGYTGLRSTLEALASIGIKTIGAGQNLEKARCPVEVSRKGNTFGILSFTAVFPQGYEARQGLPGVSPLRTYDFYAHPDAKSWSPGIIPQVITLMDEHDSQQISESIMKLKQNVDYVIVCAHWGDSTKPSVITDFERNAAHMCIDSGADIVIGHHHHSLRGIEFHDGKPILYGLGNFLMDVPNVSNRLKMQTEIDDTTISSISEQIGDFGIWERQGYPTYPYPPECRYTAVFLLEVSDLGIRVGIAPCIIGNDGKPRASKNDSNKDVVDYFLSCTKQANLPQLKLERSALEGFDILWIFGR</sequence>
<dbReference type="InterPro" id="IPR052169">
    <property type="entry name" value="CW_Biosynth-Accessory"/>
</dbReference>
<dbReference type="STRING" id="471514.AN477_01600"/>
<comment type="caution">
    <text evidence="3">The sequence shown here is derived from an EMBL/GenBank/DDBJ whole genome shotgun (WGS) entry which is preliminary data.</text>
</comment>
<dbReference type="Proteomes" id="UP000050482">
    <property type="component" value="Unassembled WGS sequence"/>
</dbReference>
<dbReference type="Gene3D" id="3.60.21.10">
    <property type="match status" value="1"/>
</dbReference>
<dbReference type="PANTHER" id="PTHR33393">
    <property type="entry name" value="POLYGLUTAMINE SYNTHESIS ACCESSORY PROTEIN RV0574C-RELATED"/>
    <property type="match status" value="1"/>
</dbReference>
<dbReference type="InterPro" id="IPR029052">
    <property type="entry name" value="Metallo-depent_PP-like"/>
</dbReference>
<dbReference type="RefSeq" id="WP_054967421.1">
    <property type="nucleotide sequence ID" value="NZ_LJCO01000008.1"/>
</dbReference>
<protein>
    <recommendedName>
        <fullName evidence="2">Capsule synthesis protein CapA domain-containing protein</fullName>
    </recommendedName>
</protein>
<name>A0A0P9EQ26_9BACL</name>
<dbReference type="Pfam" id="PF09587">
    <property type="entry name" value="PGA_cap"/>
    <property type="match status" value="1"/>
</dbReference>
<dbReference type="EMBL" id="LJCO01000008">
    <property type="protein sequence ID" value="KPV45636.1"/>
    <property type="molecule type" value="Genomic_DNA"/>
</dbReference>
<feature type="domain" description="Capsule synthesis protein CapA" evidence="2">
    <location>
        <begin position="6"/>
        <end position="266"/>
    </location>
</feature>
<dbReference type="SUPFAM" id="SSF56300">
    <property type="entry name" value="Metallo-dependent phosphatases"/>
    <property type="match status" value="1"/>
</dbReference>
<dbReference type="SMART" id="SM00854">
    <property type="entry name" value="PGA_cap"/>
    <property type="match status" value="1"/>
</dbReference>
<evidence type="ECO:0000313" key="4">
    <source>
        <dbReference type="Proteomes" id="UP000050482"/>
    </source>
</evidence>
<dbReference type="CDD" id="cd07381">
    <property type="entry name" value="MPP_CapA"/>
    <property type="match status" value="1"/>
</dbReference>
<evidence type="ECO:0000256" key="1">
    <source>
        <dbReference type="ARBA" id="ARBA00005662"/>
    </source>
</evidence>
<gene>
    <name evidence="3" type="ORF">AN477_01600</name>
</gene>
<accession>A0A0P9EQ26</accession>
<evidence type="ECO:0000259" key="2">
    <source>
        <dbReference type="SMART" id="SM00854"/>
    </source>
</evidence>
<evidence type="ECO:0000313" key="3">
    <source>
        <dbReference type="EMBL" id="KPV45636.1"/>
    </source>
</evidence>
<proteinExistence type="inferred from homology"/>